<dbReference type="AlphaFoldDB" id="A0A402CVV6"/>
<proteinExistence type="predicted"/>
<dbReference type="SUPFAM" id="SSF82171">
    <property type="entry name" value="DPP6 N-terminal domain-like"/>
    <property type="match status" value="1"/>
</dbReference>
<gene>
    <name evidence="1" type="ORF">CCAX7_25960</name>
</gene>
<name>A0A402CVV6_9BACT</name>
<dbReference type="Proteomes" id="UP000287394">
    <property type="component" value="Chromosome"/>
</dbReference>
<keyword evidence="2" id="KW-1185">Reference proteome</keyword>
<evidence type="ECO:0000313" key="1">
    <source>
        <dbReference type="EMBL" id="BDI30545.1"/>
    </source>
</evidence>
<dbReference type="Gene3D" id="2.130.10.10">
    <property type="entry name" value="YVTN repeat-like/Quinoprotein amine dehydrogenase"/>
    <property type="match status" value="1"/>
</dbReference>
<sequence>MWGQSGNNPIFAAPIDGSYRYQWPNPNGMTFPHWCADSKHIAQIAFSGDEYENGVPTIRFDKVDFRDVETGDTPETLANLPAELQGLDILNVISSSCVIARAPDKIESMTGTQSSASSFTMVSDITYRASQDISVWDLYQPAALRQWTVYVPEEVLSVAVSSDGEQVAWITRKPENSAETLISQIWRRIRKTSSDLSVHLWISHIDGSAMREIALDSEAEFIFALSWSPNGKMLSFVAGSEFHVVDVAAPSDI</sequence>
<reference evidence="1 2" key="1">
    <citation type="journal article" date="2019" name="Int. J. Syst. Evol. Microbiol.">
        <title>Capsulimonas corticalis gen. nov., sp. nov., an aerobic capsulated bacterium, of a novel bacterial order, Capsulimonadales ord. nov., of the class Armatimonadia of the phylum Armatimonadetes.</title>
        <authorList>
            <person name="Li J."/>
            <person name="Kudo C."/>
            <person name="Tonouchi A."/>
        </authorList>
    </citation>
    <scope>NUCLEOTIDE SEQUENCE [LARGE SCALE GENOMIC DNA]</scope>
    <source>
        <strain evidence="1 2">AX-7</strain>
    </source>
</reference>
<organism evidence="1 2">
    <name type="scientific">Capsulimonas corticalis</name>
    <dbReference type="NCBI Taxonomy" id="2219043"/>
    <lineage>
        <taxon>Bacteria</taxon>
        <taxon>Bacillati</taxon>
        <taxon>Armatimonadota</taxon>
        <taxon>Armatimonadia</taxon>
        <taxon>Capsulimonadales</taxon>
        <taxon>Capsulimonadaceae</taxon>
        <taxon>Capsulimonas</taxon>
    </lineage>
</organism>
<accession>A0A402CVV6</accession>
<evidence type="ECO:0000313" key="2">
    <source>
        <dbReference type="Proteomes" id="UP000287394"/>
    </source>
</evidence>
<dbReference type="InterPro" id="IPR015943">
    <property type="entry name" value="WD40/YVTN_repeat-like_dom_sf"/>
</dbReference>
<protein>
    <submittedName>
        <fullName evidence="1">Uncharacterized protein</fullName>
    </submittedName>
</protein>
<dbReference type="KEGG" id="ccot:CCAX7_25960"/>
<dbReference type="EMBL" id="AP025739">
    <property type="protein sequence ID" value="BDI30545.1"/>
    <property type="molecule type" value="Genomic_DNA"/>
</dbReference>